<feature type="region of interest" description="Disordered" evidence="3">
    <location>
        <begin position="105"/>
        <end position="192"/>
    </location>
</feature>
<dbReference type="SUPFAM" id="SSF48065">
    <property type="entry name" value="DBL homology domain (DH-domain)"/>
    <property type="match status" value="1"/>
</dbReference>
<evidence type="ECO:0000313" key="7">
    <source>
        <dbReference type="EMBL" id="KAG2217728.1"/>
    </source>
</evidence>
<protein>
    <submittedName>
        <fullName evidence="7">Uncharacterized protein</fullName>
    </submittedName>
</protein>
<organism evidence="7 8">
    <name type="scientific">Circinella minor</name>
    <dbReference type="NCBI Taxonomy" id="1195481"/>
    <lineage>
        <taxon>Eukaryota</taxon>
        <taxon>Fungi</taxon>
        <taxon>Fungi incertae sedis</taxon>
        <taxon>Mucoromycota</taxon>
        <taxon>Mucoromycotina</taxon>
        <taxon>Mucoromycetes</taxon>
        <taxon>Mucorales</taxon>
        <taxon>Lichtheimiaceae</taxon>
        <taxon>Circinella</taxon>
    </lineage>
</organism>
<dbReference type="Gene3D" id="2.30.29.30">
    <property type="entry name" value="Pleckstrin-homology domain (PH domain)/Phosphotyrosine-binding domain (PTB)"/>
    <property type="match status" value="1"/>
</dbReference>
<evidence type="ECO:0000259" key="6">
    <source>
        <dbReference type="PROSITE" id="PS50219"/>
    </source>
</evidence>
<dbReference type="EMBL" id="JAEPRB010000277">
    <property type="protein sequence ID" value="KAG2217728.1"/>
    <property type="molecule type" value="Genomic_DNA"/>
</dbReference>
<dbReference type="InterPro" id="IPR041675">
    <property type="entry name" value="PH_5"/>
</dbReference>
<evidence type="ECO:0000256" key="1">
    <source>
        <dbReference type="ARBA" id="ARBA00022553"/>
    </source>
</evidence>
<feature type="compositionally biased region" description="Polar residues" evidence="3">
    <location>
        <begin position="768"/>
        <end position="807"/>
    </location>
</feature>
<dbReference type="PROSITE" id="PS50219">
    <property type="entry name" value="CNH"/>
    <property type="match status" value="1"/>
</dbReference>
<dbReference type="AlphaFoldDB" id="A0A8H7RW55"/>
<comment type="caution">
    <text evidence="7">The sequence shown here is derived from an EMBL/GenBank/DDBJ whole genome shotgun (WGS) entry which is preliminary data.</text>
</comment>
<dbReference type="SMART" id="SM00036">
    <property type="entry name" value="CNH"/>
    <property type="match status" value="1"/>
</dbReference>
<evidence type="ECO:0000256" key="2">
    <source>
        <dbReference type="ARBA" id="ARBA00022658"/>
    </source>
</evidence>
<feature type="compositionally biased region" description="Low complexity" evidence="3">
    <location>
        <begin position="245"/>
        <end position="273"/>
    </location>
</feature>
<dbReference type="Gene3D" id="1.20.900.10">
    <property type="entry name" value="Dbl homology (DH) domain"/>
    <property type="match status" value="1"/>
</dbReference>
<keyword evidence="8" id="KW-1185">Reference proteome</keyword>
<evidence type="ECO:0000259" key="5">
    <source>
        <dbReference type="PROSITE" id="PS50010"/>
    </source>
</evidence>
<feature type="compositionally biased region" description="Acidic residues" evidence="3">
    <location>
        <begin position="114"/>
        <end position="123"/>
    </location>
</feature>
<dbReference type="SUPFAM" id="SSF50729">
    <property type="entry name" value="PH domain-like"/>
    <property type="match status" value="1"/>
</dbReference>
<feature type="region of interest" description="Disordered" evidence="3">
    <location>
        <begin position="219"/>
        <end position="279"/>
    </location>
</feature>
<feature type="domain" description="DH" evidence="5">
    <location>
        <begin position="477"/>
        <end position="671"/>
    </location>
</feature>
<feature type="compositionally biased region" description="Polar residues" evidence="3">
    <location>
        <begin position="142"/>
        <end position="158"/>
    </location>
</feature>
<reference evidence="7 8" key="1">
    <citation type="submission" date="2020-12" db="EMBL/GenBank/DDBJ databases">
        <title>Metabolic potential, ecology and presence of endohyphal bacteria is reflected in genomic diversity of Mucoromycotina.</title>
        <authorList>
            <person name="Muszewska A."/>
            <person name="Okrasinska A."/>
            <person name="Steczkiewicz K."/>
            <person name="Drgas O."/>
            <person name="Orlowska M."/>
            <person name="Perlinska-Lenart U."/>
            <person name="Aleksandrzak-Piekarczyk T."/>
            <person name="Szatraj K."/>
            <person name="Zielenkiewicz U."/>
            <person name="Pilsyk S."/>
            <person name="Malc E."/>
            <person name="Mieczkowski P."/>
            <person name="Kruszewska J.S."/>
            <person name="Biernat P."/>
            <person name="Pawlowska J."/>
        </authorList>
    </citation>
    <scope>NUCLEOTIDE SEQUENCE [LARGE SCALE GENOMIC DNA]</scope>
    <source>
        <strain evidence="7 8">CBS 142.35</strain>
    </source>
</reference>
<dbReference type="InterPro" id="IPR011993">
    <property type="entry name" value="PH-like_dom_sf"/>
</dbReference>
<sequence length="1227" mass="138986">MTSSGTYNNNNNTTSPPTINNTTTETQSFDLLDSLLHQLESDSRQSLIGQKLPVVEEERGYQQEQSNAYRYSNGVNSLNRHNEQQRSSLQTINKRHTEFYMADYYGNNNNREDYQDEDDDDDSNSFSPPTSPSLFPRVPETLVSQLSPSSSTRVTPRQQEQRGLPPSPPSPNDDLFSDEDDDDYSDETAEPTVAQKLTKVAVDNAILFTTRTTSLGRDNSRIRFAENPTRTTSKKGKMITPIGISNTTSSSSSSSSRRTSRTSSPSSSSNNNSVVQLVSSDNPVSSPAILSELANRFVTRVIQLNSTRRIFSTDEYPLSFTGEEAVKIVRELLPADSRPVLCRKVARALMHCTPPLVHPIEYSEKSLRKNTLYDSPREIYTIIDSTLNEGYAKGVYTLVSLCYSPFCEPGQGGCYSSVCPNRRPPKNSNLLSESSIRRNMSLASSSVASSHDTTLSRAWQATVTREIIQSTPDQEIKRQEAIHELIYTEEDYVRDLNLLDEVFAKSLRAAQCIDEERRDIFCDAIFNNYSEILSIHKDLYRDLRDHQSACQARSAGGFVDQVGNIFLRHLHRFSDAYSEYGPHVALAEYLYRQEASNNILFQNFLREKEKMAECRKLAFRHFIVSPVTRLQRYPLLIDQILKRTEDDHPDKDDLTRCIEEVREISRRVDGLAAQKRMTVRLYEINDGLKFKTGEKFIDLRLRERGRQLLFEGTLTRRSHLDTIEHHVFIFDHYLLITKPKGEKQYLVWKRPIPLELLHVRDGTEGFSLGTQQRTQNSSTFNSTGISMKPSSPLSPATSPKLSPQSPMVAQPLTPPASSSSVIILQHLGRFGGEYYFNAASAQQRMEWKQKIVEAKVALEEAHPELKVFEVRSLSDTTFALTSGPANHGKISCSTAFVGARGVRMIAIGTDLGVWMGVEGDTNNIRRVLTVDDVTQIAVLEEYHIFLVLADKTLTAYPLDSLDSTAPIKPTERASYKIASNVSFFNAGVCDKRTLVLIMKKKGVDSLFRAFEPVCGSLRDPRNAKFLAAKTGFFSKPPSWFKLHREFYVGAESSSIQFLKARLAVVCVRGFEIIDLKHLNMNNNLPELQNPDFAFVLQRAEQLTPLGMFKINRENYLLCYDQFAFMVNMRGQLVRANYVWIEWEGVPQSVAFSYPYIIGFDSRFIEVRHVETGELVQVIPGENMQCLQYKQNALTPPVIHGCMTHPFKPDYQFVFNLASVFEQPILWQ</sequence>
<evidence type="ECO:0000313" key="8">
    <source>
        <dbReference type="Proteomes" id="UP000646827"/>
    </source>
</evidence>
<feature type="compositionally biased region" description="Acidic residues" evidence="3">
    <location>
        <begin position="175"/>
        <end position="189"/>
    </location>
</feature>
<dbReference type="InterPro" id="IPR035899">
    <property type="entry name" value="DBL_dom_sf"/>
</dbReference>
<accession>A0A8H7RW55</accession>
<dbReference type="OrthoDB" id="2272012at2759"/>
<evidence type="ECO:0000259" key="4">
    <source>
        <dbReference type="PROSITE" id="PS50003"/>
    </source>
</evidence>
<feature type="region of interest" description="Disordered" evidence="3">
    <location>
        <begin position="1"/>
        <end position="24"/>
    </location>
</feature>
<dbReference type="SMART" id="SM00325">
    <property type="entry name" value="RhoGEF"/>
    <property type="match status" value="1"/>
</dbReference>
<dbReference type="Pfam" id="PF00780">
    <property type="entry name" value="CNH"/>
    <property type="match status" value="1"/>
</dbReference>
<dbReference type="PANTHER" id="PTHR46572:SF1">
    <property type="entry name" value="RHO1 GUANINE NUCLEOTIDE EXCHANGE FACTOR TUS1"/>
    <property type="match status" value="1"/>
</dbReference>
<dbReference type="PROSITE" id="PS50003">
    <property type="entry name" value="PH_DOMAIN"/>
    <property type="match status" value="1"/>
</dbReference>
<dbReference type="Pfam" id="PF00621">
    <property type="entry name" value="RhoGEF"/>
    <property type="match status" value="1"/>
</dbReference>
<dbReference type="CDD" id="cd00160">
    <property type="entry name" value="RhoGEF"/>
    <property type="match status" value="1"/>
</dbReference>
<dbReference type="InterPro" id="IPR000219">
    <property type="entry name" value="DH_dom"/>
</dbReference>
<dbReference type="GO" id="GO:0005085">
    <property type="term" value="F:guanyl-nucleotide exchange factor activity"/>
    <property type="evidence" value="ECO:0007669"/>
    <property type="project" value="UniProtKB-KW"/>
</dbReference>
<name>A0A8H7RW55_9FUNG</name>
<gene>
    <name evidence="7" type="ORF">INT45_001271</name>
</gene>
<feature type="domain" description="PH" evidence="4">
    <location>
        <begin position="707"/>
        <end position="856"/>
    </location>
</feature>
<dbReference type="SMART" id="SM00233">
    <property type="entry name" value="PH"/>
    <property type="match status" value="1"/>
</dbReference>
<evidence type="ECO:0000256" key="3">
    <source>
        <dbReference type="SAM" id="MobiDB-lite"/>
    </source>
</evidence>
<feature type="domain" description="CNH" evidence="6">
    <location>
        <begin position="887"/>
        <end position="1193"/>
    </location>
</feature>
<dbReference type="InterPro" id="IPR001849">
    <property type="entry name" value="PH_domain"/>
</dbReference>
<feature type="region of interest" description="Disordered" evidence="3">
    <location>
        <begin position="767"/>
        <end position="811"/>
    </location>
</feature>
<dbReference type="PROSITE" id="PS50010">
    <property type="entry name" value="DH_2"/>
    <property type="match status" value="1"/>
</dbReference>
<dbReference type="Proteomes" id="UP000646827">
    <property type="component" value="Unassembled WGS sequence"/>
</dbReference>
<keyword evidence="1" id="KW-0597">Phosphoprotein</keyword>
<dbReference type="InterPro" id="IPR001180">
    <property type="entry name" value="CNH_dom"/>
</dbReference>
<dbReference type="PANTHER" id="PTHR46572">
    <property type="entry name" value="RHO1 GDP-GTP EXCHANGE PROTEIN 1-RELATED"/>
    <property type="match status" value="1"/>
</dbReference>
<dbReference type="InterPro" id="IPR052233">
    <property type="entry name" value="Rho-type_GEFs"/>
</dbReference>
<proteinExistence type="predicted"/>
<dbReference type="Pfam" id="PF15405">
    <property type="entry name" value="PH_5"/>
    <property type="match status" value="1"/>
</dbReference>
<keyword evidence="2" id="KW-0344">Guanine-nucleotide releasing factor</keyword>